<dbReference type="GO" id="GO:0005768">
    <property type="term" value="C:endosome"/>
    <property type="evidence" value="ECO:0007669"/>
    <property type="project" value="TreeGrafter"/>
</dbReference>
<accession>A0A0A1UWU0</accession>
<feature type="region of interest" description="Disordered" evidence="5">
    <location>
        <begin position="436"/>
        <end position="472"/>
    </location>
</feature>
<dbReference type="Proteomes" id="UP000030151">
    <property type="component" value="Unassembled WGS sequence"/>
</dbReference>
<dbReference type="GO" id="GO:0032991">
    <property type="term" value="C:protein-containing complex"/>
    <property type="evidence" value="ECO:0007669"/>
    <property type="project" value="UniProtKB-ARBA"/>
</dbReference>
<comment type="caution">
    <text evidence="6">The sequence shown here is derived from an EMBL/GenBank/DDBJ whole genome shotgun (WGS) entry which is preliminary data.</text>
</comment>
<dbReference type="GO" id="GO:0000149">
    <property type="term" value="F:SNARE binding"/>
    <property type="evidence" value="ECO:0007669"/>
    <property type="project" value="TreeGrafter"/>
</dbReference>
<organism evidence="6 7">
    <name type="scientific">Metarhizium robertsii</name>
    <dbReference type="NCBI Taxonomy" id="568076"/>
    <lineage>
        <taxon>Eukaryota</taxon>
        <taxon>Fungi</taxon>
        <taxon>Dikarya</taxon>
        <taxon>Ascomycota</taxon>
        <taxon>Pezizomycotina</taxon>
        <taxon>Sordariomycetes</taxon>
        <taxon>Hypocreomycetidae</taxon>
        <taxon>Hypocreales</taxon>
        <taxon>Clavicipitaceae</taxon>
        <taxon>Metarhizium</taxon>
    </lineage>
</organism>
<dbReference type="PANTHER" id="PTHR15157:SF13">
    <property type="entry name" value="AUTOPHAGY-RELATED PROTEIN 14"/>
    <property type="match status" value="1"/>
</dbReference>
<dbReference type="Pfam" id="PF10186">
    <property type="entry name" value="ATG14"/>
    <property type="match status" value="1"/>
</dbReference>
<feature type="coiled-coil region" evidence="4">
    <location>
        <begin position="77"/>
        <end position="108"/>
    </location>
</feature>
<dbReference type="HOGENOM" id="CLU_021590_1_0_1"/>
<dbReference type="EMBL" id="JELW01000006">
    <property type="protein sequence ID" value="EXV02040.1"/>
    <property type="molecule type" value="Genomic_DNA"/>
</dbReference>
<comment type="similarity">
    <text evidence="1">Belongs to the ATG14 family.</text>
</comment>
<dbReference type="InterPro" id="IPR018791">
    <property type="entry name" value="UV_resistance/autophagy_Atg14"/>
</dbReference>
<dbReference type="GO" id="GO:0000323">
    <property type="term" value="C:lytic vacuole"/>
    <property type="evidence" value="ECO:0007669"/>
    <property type="project" value="TreeGrafter"/>
</dbReference>
<proteinExistence type="inferred from homology"/>
<gene>
    <name evidence="6" type="ORF">X797_004876</name>
</gene>
<dbReference type="PANTHER" id="PTHR15157">
    <property type="entry name" value="UV RADIATION RESISTANCE-ASSOCIATED GENE PROTEIN"/>
    <property type="match status" value="1"/>
</dbReference>
<evidence type="ECO:0000313" key="7">
    <source>
        <dbReference type="Proteomes" id="UP000030151"/>
    </source>
</evidence>
<evidence type="ECO:0000256" key="4">
    <source>
        <dbReference type="SAM" id="Coils"/>
    </source>
</evidence>
<evidence type="ECO:0000256" key="1">
    <source>
        <dbReference type="ARBA" id="ARBA00009574"/>
    </source>
</evidence>
<evidence type="ECO:0000256" key="2">
    <source>
        <dbReference type="ARBA" id="ARBA00013807"/>
    </source>
</evidence>
<feature type="compositionally biased region" description="Polar residues" evidence="5">
    <location>
        <begin position="455"/>
        <end position="466"/>
    </location>
</feature>
<evidence type="ECO:0000313" key="6">
    <source>
        <dbReference type="EMBL" id="EXV02040.1"/>
    </source>
</evidence>
<evidence type="ECO:0000256" key="3">
    <source>
        <dbReference type="ARBA" id="ARBA00023054"/>
    </source>
</evidence>
<name>A0A0A1UWU0_9HYPO</name>
<sequence length="472" mass="53144">MECHICHRDHDAQKLPFLCAVDARNSLYELRVNGLQALLENESLQGQVNEFHANSSKNSLSDIEQSKAMQRLEEDRTDHILASANKLKEEIQAAREEIRTRKAALARRRSDLASVSNGLAERRVMQQQELDKSTKVARFRWAQRAEATANTRAFLCTQAIRLYGLKRTKKAGSSRYEYQLGRVPIIDLASMDSYAPEVISTSLAHVAHILMLVCHYLSIRLPAEITLPHRDYPRPTIFNLNNSYQHSHVSFPSFSGTSLQPHSRETDSQRVPRPRPLFVDKSLTQLLKEDPSTYSFFLEGVTLLAYNIAWLCYCQGVSVGDSSNFDDICNMGRNLYSFLMSAQAHDFNPINVKVPGWGPNGEEVEEESQGNWLGRYSHGGTFYFLGSYEGTDLVRSFKLPSPMKLADKLKKKLIGDAPAPDWEVLDDDAWKVEDLPGTDASAANARHVADKSTDAKSTPRSGTNGWTKVKHR</sequence>
<evidence type="ECO:0000256" key="5">
    <source>
        <dbReference type="SAM" id="MobiDB-lite"/>
    </source>
</evidence>
<dbReference type="AlphaFoldDB" id="A0A0A1UWU0"/>
<keyword evidence="3 4" id="KW-0175">Coiled coil</keyword>
<protein>
    <recommendedName>
        <fullName evidence="2">Autophagy-related protein 14</fullName>
    </recommendedName>
</protein>
<feature type="region of interest" description="Disordered" evidence="5">
    <location>
        <begin position="253"/>
        <end position="274"/>
    </location>
</feature>
<dbReference type="OrthoDB" id="16772at2759"/>
<reference evidence="6 7" key="1">
    <citation type="submission" date="2014-02" db="EMBL/GenBank/DDBJ databases">
        <title>The genome sequence of the entomopathogenic fungus Metarhizium robertsii ARSEF 2575.</title>
        <authorList>
            <person name="Giuliano Garisto Donzelli B."/>
            <person name="Roe B.A."/>
            <person name="Macmil S.L."/>
            <person name="Krasnoff S.B."/>
            <person name="Gibson D.M."/>
        </authorList>
    </citation>
    <scope>NUCLEOTIDE SEQUENCE [LARGE SCALE GENOMIC DNA]</scope>
    <source>
        <strain evidence="6 7">ARSEF 2575</strain>
    </source>
</reference>
<dbReference type="GO" id="GO:0035493">
    <property type="term" value="P:SNARE complex assembly"/>
    <property type="evidence" value="ECO:0007669"/>
    <property type="project" value="TreeGrafter"/>
</dbReference>
<dbReference type="eggNOG" id="ENOG502S2VB">
    <property type="taxonomic scope" value="Eukaryota"/>
</dbReference>